<organism evidence="3 4">
    <name type="scientific">Lithocarpus litseifolius</name>
    <dbReference type="NCBI Taxonomy" id="425828"/>
    <lineage>
        <taxon>Eukaryota</taxon>
        <taxon>Viridiplantae</taxon>
        <taxon>Streptophyta</taxon>
        <taxon>Embryophyta</taxon>
        <taxon>Tracheophyta</taxon>
        <taxon>Spermatophyta</taxon>
        <taxon>Magnoliopsida</taxon>
        <taxon>eudicotyledons</taxon>
        <taxon>Gunneridae</taxon>
        <taxon>Pentapetalae</taxon>
        <taxon>rosids</taxon>
        <taxon>fabids</taxon>
        <taxon>Fagales</taxon>
        <taxon>Fagaceae</taxon>
        <taxon>Lithocarpus</taxon>
    </lineage>
</organism>
<evidence type="ECO:0000313" key="3">
    <source>
        <dbReference type="EMBL" id="KAL0002862.1"/>
    </source>
</evidence>
<dbReference type="EMBL" id="JAZDWU010000005">
    <property type="protein sequence ID" value="KAL0002862.1"/>
    <property type="molecule type" value="Genomic_DNA"/>
</dbReference>
<dbReference type="PANTHER" id="PTHR31973:SF187">
    <property type="entry name" value="MUTATOR TRANSPOSASE MUDRA PROTEIN"/>
    <property type="match status" value="1"/>
</dbReference>
<dbReference type="Pfam" id="PF10551">
    <property type="entry name" value="MULE"/>
    <property type="match status" value="1"/>
</dbReference>
<evidence type="ECO:0000313" key="4">
    <source>
        <dbReference type="Proteomes" id="UP001459277"/>
    </source>
</evidence>
<accession>A0AAW2CXQ0</accession>
<dbReference type="Proteomes" id="UP001459277">
    <property type="component" value="Unassembled WGS sequence"/>
</dbReference>
<gene>
    <name evidence="3" type="ORF">SO802_016643</name>
</gene>
<feature type="domain" description="MULE transposase" evidence="2">
    <location>
        <begin position="94"/>
        <end position="166"/>
    </location>
</feature>
<name>A0AAW2CXQ0_9ROSI</name>
<protein>
    <recommendedName>
        <fullName evidence="2">MULE transposase domain-containing protein</fullName>
    </recommendedName>
</protein>
<proteinExistence type="predicted"/>
<reference evidence="3 4" key="1">
    <citation type="submission" date="2024-01" db="EMBL/GenBank/DDBJ databases">
        <title>A telomere-to-telomere, gap-free genome of sweet tea (Lithocarpus litseifolius).</title>
        <authorList>
            <person name="Zhou J."/>
        </authorList>
    </citation>
    <scope>NUCLEOTIDE SEQUENCE [LARGE SCALE GENOMIC DNA]</scope>
    <source>
        <strain evidence="3">Zhou-2022a</strain>
        <tissue evidence="3">Leaf</tissue>
    </source>
</reference>
<dbReference type="PANTHER" id="PTHR31973">
    <property type="entry name" value="POLYPROTEIN, PUTATIVE-RELATED"/>
    <property type="match status" value="1"/>
</dbReference>
<sequence>MQEFDKNPNWKVAGVQHYVKAKRKATDLITGDEQLQYGKLKGYAKMIRLNDKGSRVILQTKMEDKNAQPKFKRTYIKYNSQKVGFLGGCRPIIGLNGCHLKGRFRGQILSATARDANDNIFPVAFAVVEQENIDSWVWFLQQFSDDIGNPKHLNLIFIFDRQKELKDLDVMAWEYLADINPAQWSKSHFSSRVLCNCLANNLSESFNAMILEARDNPILAMLEWIRVRLMTKQYEKMKGIAKYTGKVCPNMQDKLEKLEHESIPFSATPIGSFMYEVNNGRERHVVDLGRKACSHRIWDLIGLPCKHGISAIVKNLEKVEDYMHSCYLKETFVETYKEIIQPMPVQSEWVETNQLASVAPHVYKPPGRPPKQRKRDPEDPRNPHRVSRMNKTIKCGKCQKEGHNARGCKADITRETPWHKAVNLQKQSKLRHLKLHLSYQVLDLSLHTELLVKMHLNLHQTIDLRQQLNLQLHLGPTGSLHPYNRASIPLERHEILYHLRHLYFLLFFLFFSFDLLLLDHLANYWILVIQPSAFVSTSGIPSQGSGGGAARGFKGRKFGVSRPTKFQLVGGKGKKVAGKGTKSSK</sequence>
<evidence type="ECO:0000256" key="1">
    <source>
        <dbReference type="SAM" id="MobiDB-lite"/>
    </source>
</evidence>
<keyword evidence="4" id="KW-1185">Reference proteome</keyword>
<dbReference type="AlphaFoldDB" id="A0AAW2CXQ0"/>
<feature type="region of interest" description="Disordered" evidence="1">
    <location>
        <begin position="360"/>
        <end position="387"/>
    </location>
</feature>
<comment type="caution">
    <text evidence="3">The sequence shown here is derived from an EMBL/GenBank/DDBJ whole genome shotgun (WGS) entry which is preliminary data.</text>
</comment>
<dbReference type="InterPro" id="IPR018289">
    <property type="entry name" value="MULE_transposase_dom"/>
</dbReference>
<evidence type="ECO:0000259" key="2">
    <source>
        <dbReference type="Pfam" id="PF10551"/>
    </source>
</evidence>